<dbReference type="NCBIfam" id="TIGR02231">
    <property type="entry name" value="mucoidy inhibitor MuiA family protein"/>
    <property type="match status" value="2"/>
</dbReference>
<keyword evidence="5" id="KW-1185">Reference proteome</keyword>
<keyword evidence="1" id="KW-0175">Coiled coil</keyword>
<evidence type="ECO:0008006" key="6">
    <source>
        <dbReference type="Google" id="ProtNLM"/>
    </source>
</evidence>
<evidence type="ECO:0000313" key="4">
    <source>
        <dbReference type="EMBL" id="KAK2162594.1"/>
    </source>
</evidence>
<name>A0AAD9NCW8_9ANNE</name>
<feature type="domain" description="DUF4140" evidence="3">
    <location>
        <begin position="33"/>
        <end position="134"/>
    </location>
</feature>
<dbReference type="InterPro" id="IPR037291">
    <property type="entry name" value="DUF4139"/>
</dbReference>
<dbReference type="PANTHER" id="PTHR31005">
    <property type="entry name" value="DUF4139 DOMAIN-CONTAINING PROTEIN"/>
    <property type="match status" value="1"/>
</dbReference>
<evidence type="ECO:0000259" key="3">
    <source>
        <dbReference type="Pfam" id="PF13600"/>
    </source>
</evidence>
<reference evidence="4" key="1">
    <citation type="journal article" date="2023" name="Mol. Biol. Evol.">
        <title>Third-Generation Sequencing Reveals the Adaptive Role of the Epigenome in Three Deep-Sea Polychaetes.</title>
        <authorList>
            <person name="Perez M."/>
            <person name="Aroh O."/>
            <person name="Sun Y."/>
            <person name="Lan Y."/>
            <person name="Juniper S.K."/>
            <person name="Young C.R."/>
            <person name="Angers B."/>
            <person name="Qian P.Y."/>
        </authorList>
    </citation>
    <scope>NUCLEOTIDE SEQUENCE</scope>
    <source>
        <strain evidence="4">P08H-3</strain>
    </source>
</reference>
<feature type="coiled-coil region" evidence="1">
    <location>
        <begin position="96"/>
        <end position="130"/>
    </location>
</feature>
<dbReference type="Proteomes" id="UP001208570">
    <property type="component" value="Unassembled WGS sequence"/>
</dbReference>
<evidence type="ECO:0000313" key="5">
    <source>
        <dbReference type="Proteomes" id="UP001208570"/>
    </source>
</evidence>
<dbReference type="PANTHER" id="PTHR31005:SF8">
    <property type="entry name" value="DUF4139 DOMAIN-CONTAINING PROTEIN"/>
    <property type="match status" value="1"/>
</dbReference>
<sequence>MAELGTPINKSFTSEISKVGREYLITDCQTETVVVFLDRAEVTRSLVCKVTKGENEIIVKNLSKWVDTDSIRVEGRGPATIAEVAFRTKYLTSEEQNNVKEEKDKIRKKLEDAKRSRDVLDHKHKRLEKQRNVLDGFADNAIKGSGIPTTDATTNPSFLSKDNLVGMTAFLELFDRQAGRLDDNLHYLQLEQDKNSELIKVLEQKLGDSSRHRIHTEERELAVLLEALENSEVTLYISYVVTHASWEPCYDIRVYSEEKQLKIQYYGVITQGTDEDWFDTKICLSTAQPSVGGEVPVLSTQKLTFKPKPLMMMRRPMSRGFAGFGVRQKKSISSEMSAAEYDIEPVFDEVEEEGPCDMPMVMTKVSVSLASQLSLLIRIISVWLCSSGKVVAVPSRRSENVLNDGGTFGSTDDACLTLALSLPNKLLAGQTESLQFPVMDVNTSEVKESITTTMYEIARRSTIPSDNTEHKVTVAIIDLKPEFTYQTVPKMSAKAYLKAKVRNTSPYALLTGTSNIFLDNTFIAKSELKAASPNEEFVCSLGVDPTIKIEYKPLVKYREQSGLISKTTMITYKQVIEVKNTHRDTITIQVVDQLPRSTEEKIKVTLIEPVIKHPEKYDPSKPIRLNLANNVEWNLEIAAGETKELVLKYSIEHPSNEQIESIEAHNTSNA</sequence>
<evidence type="ECO:0000259" key="2">
    <source>
        <dbReference type="Pfam" id="PF13598"/>
    </source>
</evidence>
<protein>
    <recommendedName>
        <fullName evidence="6">Mucoidy inhibitor A</fullName>
    </recommendedName>
</protein>
<dbReference type="InterPro" id="IPR025554">
    <property type="entry name" value="DUF4140"/>
</dbReference>
<comment type="caution">
    <text evidence="4">The sequence shown here is derived from an EMBL/GenBank/DDBJ whole genome shotgun (WGS) entry which is preliminary data.</text>
</comment>
<dbReference type="Pfam" id="PF13598">
    <property type="entry name" value="DUF4139"/>
    <property type="match status" value="1"/>
</dbReference>
<organism evidence="4 5">
    <name type="scientific">Paralvinella palmiformis</name>
    <dbReference type="NCBI Taxonomy" id="53620"/>
    <lineage>
        <taxon>Eukaryota</taxon>
        <taxon>Metazoa</taxon>
        <taxon>Spiralia</taxon>
        <taxon>Lophotrochozoa</taxon>
        <taxon>Annelida</taxon>
        <taxon>Polychaeta</taxon>
        <taxon>Sedentaria</taxon>
        <taxon>Canalipalpata</taxon>
        <taxon>Terebellida</taxon>
        <taxon>Terebelliformia</taxon>
        <taxon>Alvinellidae</taxon>
        <taxon>Paralvinella</taxon>
    </lineage>
</organism>
<dbReference type="InterPro" id="IPR011935">
    <property type="entry name" value="CHP02231"/>
</dbReference>
<proteinExistence type="predicted"/>
<gene>
    <name evidence="4" type="ORF">LSH36_95g01040</name>
</gene>
<dbReference type="Pfam" id="PF13600">
    <property type="entry name" value="DUF4140"/>
    <property type="match status" value="1"/>
</dbReference>
<accession>A0AAD9NCW8</accession>
<dbReference type="AlphaFoldDB" id="A0AAD9NCW8"/>
<dbReference type="EMBL" id="JAODUP010000095">
    <property type="protein sequence ID" value="KAK2162594.1"/>
    <property type="molecule type" value="Genomic_DNA"/>
</dbReference>
<feature type="domain" description="DUF4139" evidence="2">
    <location>
        <begin position="236"/>
        <end position="654"/>
    </location>
</feature>
<evidence type="ECO:0000256" key="1">
    <source>
        <dbReference type="SAM" id="Coils"/>
    </source>
</evidence>